<dbReference type="EMBL" id="JBEAFC010000011">
    <property type="protein sequence ID" value="KAL1535868.1"/>
    <property type="molecule type" value="Genomic_DNA"/>
</dbReference>
<dbReference type="SUPFAM" id="SSF52833">
    <property type="entry name" value="Thioredoxin-like"/>
    <property type="match status" value="1"/>
</dbReference>
<keyword evidence="4" id="KW-1185">Reference proteome</keyword>
<name>A0ABD1FY31_SALDI</name>
<evidence type="ECO:0000313" key="4">
    <source>
        <dbReference type="Proteomes" id="UP001567538"/>
    </source>
</evidence>
<dbReference type="EC" id="2.5.1.18" evidence="1"/>
<dbReference type="InterPro" id="IPR045073">
    <property type="entry name" value="Omega/Tau-like"/>
</dbReference>
<comment type="caution">
    <text evidence="3">The sequence shown here is derived from an EMBL/GenBank/DDBJ whole genome shotgun (WGS) entry which is preliminary data.</text>
</comment>
<sequence>MAEQLNLFRTIWSSRYALRAVLALKIKGVDYQTVFEDLKNKSASLLHYNPIHKKVPVLLHSGQPICDSLVILEYIDDSMRSGGSLLSSLNTPTTEPWLGFGPSSEMKRLCHHCICGVSSFLKEKCRRKLLAWMSNFSDDPVIKECWPPRDEMVEKYVAVGEAQLSA</sequence>
<comment type="subcellular location">
    <subcellularLocation>
        <location evidence="1">Cytoplasm</location>
        <location evidence="1">Cytosol</location>
    </subcellularLocation>
</comment>
<evidence type="ECO:0000259" key="2">
    <source>
        <dbReference type="PROSITE" id="PS50404"/>
    </source>
</evidence>
<dbReference type="InterPro" id="IPR036249">
    <property type="entry name" value="Thioredoxin-like_sf"/>
</dbReference>
<organism evidence="3 4">
    <name type="scientific">Salvia divinorum</name>
    <name type="common">Maria pastora</name>
    <name type="synonym">Diviner's sage</name>
    <dbReference type="NCBI Taxonomy" id="28513"/>
    <lineage>
        <taxon>Eukaryota</taxon>
        <taxon>Viridiplantae</taxon>
        <taxon>Streptophyta</taxon>
        <taxon>Embryophyta</taxon>
        <taxon>Tracheophyta</taxon>
        <taxon>Spermatophyta</taxon>
        <taxon>Magnoliopsida</taxon>
        <taxon>eudicotyledons</taxon>
        <taxon>Gunneridae</taxon>
        <taxon>Pentapetalae</taxon>
        <taxon>asterids</taxon>
        <taxon>lamiids</taxon>
        <taxon>Lamiales</taxon>
        <taxon>Lamiaceae</taxon>
        <taxon>Nepetoideae</taxon>
        <taxon>Mentheae</taxon>
        <taxon>Salviinae</taxon>
        <taxon>Salvia</taxon>
        <taxon>Salvia subgen. Calosphace</taxon>
    </lineage>
</organism>
<dbReference type="Pfam" id="PF02798">
    <property type="entry name" value="GST_N"/>
    <property type="match status" value="1"/>
</dbReference>
<dbReference type="GO" id="GO:0005829">
    <property type="term" value="C:cytosol"/>
    <property type="evidence" value="ECO:0007669"/>
    <property type="project" value="UniProtKB-SubCell"/>
</dbReference>
<dbReference type="Gene3D" id="3.40.30.10">
    <property type="entry name" value="Glutaredoxin"/>
    <property type="match status" value="1"/>
</dbReference>
<feature type="domain" description="GST N-terminal" evidence="2">
    <location>
        <begin position="4"/>
        <end position="83"/>
    </location>
</feature>
<protein>
    <recommendedName>
        <fullName evidence="1">Glutathione S-transferase</fullName>
        <ecNumber evidence="1">2.5.1.18</ecNumber>
    </recommendedName>
</protein>
<dbReference type="Gene3D" id="1.20.1050.10">
    <property type="match status" value="1"/>
</dbReference>
<accession>A0ABD1FY31</accession>
<keyword evidence="1 3" id="KW-0808">Transferase</keyword>
<dbReference type="InterPro" id="IPR004045">
    <property type="entry name" value="Glutathione_S-Trfase_N"/>
</dbReference>
<dbReference type="Proteomes" id="UP001567538">
    <property type="component" value="Unassembled WGS sequence"/>
</dbReference>
<dbReference type="PANTHER" id="PTHR11260:SF762">
    <property type="entry name" value="GLUTATHIONE TRANSFERASE"/>
    <property type="match status" value="1"/>
</dbReference>
<reference evidence="3 4" key="1">
    <citation type="submission" date="2024-06" db="EMBL/GenBank/DDBJ databases">
        <title>A chromosome level genome sequence of Diviner's sage (Salvia divinorum).</title>
        <authorList>
            <person name="Ford S.A."/>
            <person name="Ro D.-K."/>
            <person name="Ness R.W."/>
            <person name="Phillips M.A."/>
        </authorList>
    </citation>
    <scope>NUCLEOTIDE SEQUENCE [LARGE SCALE GENOMIC DNA]</scope>
    <source>
        <strain evidence="3">SAF-2024a</strain>
        <tissue evidence="3">Leaf</tissue>
    </source>
</reference>
<dbReference type="PANTHER" id="PTHR11260">
    <property type="entry name" value="GLUTATHIONE S-TRANSFERASE, GST, SUPERFAMILY, GST DOMAIN CONTAINING"/>
    <property type="match status" value="1"/>
</dbReference>
<gene>
    <name evidence="3" type="ORF">AAHA92_28595</name>
</gene>
<dbReference type="GO" id="GO:0004364">
    <property type="term" value="F:glutathione transferase activity"/>
    <property type="evidence" value="ECO:0007669"/>
    <property type="project" value="UniProtKB-UniRule"/>
</dbReference>
<dbReference type="PROSITE" id="PS50404">
    <property type="entry name" value="GST_NTER"/>
    <property type="match status" value="1"/>
</dbReference>
<comment type="similarity">
    <text evidence="1">Belongs to the GST superfamily.</text>
</comment>
<evidence type="ECO:0000313" key="3">
    <source>
        <dbReference type="EMBL" id="KAL1535868.1"/>
    </source>
</evidence>
<proteinExistence type="inferred from homology"/>
<comment type="function">
    <text evidence="1">Is involved in the conjugation of reduced glutathione to a wide number of exogenous and endogenous hydrophobic electrophiles.</text>
</comment>
<comment type="catalytic activity">
    <reaction evidence="1">
        <text>RX + glutathione = an S-substituted glutathione + a halide anion + H(+)</text>
        <dbReference type="Rhea" id="RHEA:16437"/>
        <dbReference type="ChEBI" id="CHEBI:15378"/>
        <dbReference type="ChEBI" id="CHEBI:16042"/>
        <dbReference type="ChEBI" id="CHEBI:17792"/>
        <dbReference type="ChEBI" id="CHEBI:57925"/>
        <dbReference type="ChEBI" id="CHEBI:90779"/>
        <dbReference type="EC" id="2.5.1.18"/>
    </reaction>
</comment>
<evidence type="ECO:0000256" key="1">
    <source>
        <dbReference type="RuleBase" id="RU369102"/>
    </source>
</evidence>
<dbReference type="AlphaFoldDB" id="A0ABD1FY31"/>
<keyword evidence="1" id="KW-0963">Cytoplasm</keyword>